<evidence type="ECO:0000313" key="2">
    <source>
        <dbReference type="EMBL" id="SBS99514.1"/>
    </source>
</evidence>
<dbReference type="InterPro" id="IPR022139">
    <property type="entry name" value="Fam-L/Fam-M-like_plasmodium"/>
</dbReference>
<feature type="transmembrane region" description="Helical" evidence="1">
    <location>
        <begin position="122"/>
        <end position="143"/>
    </location>
</feature>
<dbReference type="AlphaFoldDB" id="A0A1A8X4J3"/>
<name>A0A1A8X4J3_PLAMA</name>
<evidence type="ECO:0000256" key="1">
    <source>
        <dbReference type="SAM" id="Phobius"/>
    </source>
</evidence>
<organism evidence="2 3">
    <name type="scientific">Plasmodium malariae</name>
    <dbReference type="NCBI Taxonomy" id="5858"/>
    <lineage>
        <taxon>Eukaryota</taxon>
        <taxon>Sar</taxon>
        <taxon>Alveolata</taxon>
        <taxon>Apicomplexa</taxon>
        <taxon>Aconoidasida</taxon>
        <taxon>Haemosporida</taxon>
        <taxon>Plasmodiidae</taxon>
        <taxon>Plasmodium</taxon>
        <taxon>Plasmodium (Plasmodium)</taxon>
    </lineage>
</organism>
<gene>
    <name evidence="2" type="ORF">PMALA_070820</name>
</gene>
<dbReference type="VEuPathDB" id="PlasmoDB:PmUG01_00067800"/>
<keyword evidence="1" id="KW-0472">Membrane</keyword>
<feature type="non-terminal residue" evidence="2">
    <location>
        <position position="1"/>
    </location>
</feature>
<reference evidence="3" key="1">
    <citation type="submission" date="2016-05" db="EMBL/GenBank/DDBJ databases">
        <authorList>
            <person name="Naeem Raeece"/>
        </authorList>
    </citation>
    <scope>NUCLEOTIDE SEQUENCE [LARGE SCALE GENOMIC DNA]</scope>
</reference>
<proteinExistence type="predicted"/>
<dbReference type="Pfam" id="PF12420">
    <property type="entry name" value="DUF3671"/>
    <property type="match status" value="1"/>
</dbReference>
<evidence type="ECO:0000313" key="3">
    <source>
        <dbReference type="Proteomes" id="UP000078597"/>
    </source>
</evidence>
<accession>A0A1A8X4J3</accession>
<dbReference type="EMBL" id="FLQW01005825">
    <property type="protein sequence ID" value="SBS99514.1"/>
    <property type="molecule type" value="Genomic_DNA"/>
</dbReference>
<sequence length="151" mass="17360">CISLDKQHGYFTLRSNRLLLDDSLDLGSIEYLNYDDRNATLQNEYEHKNDNGTKSEIRGSRESCLSMEKLYKLDKKKKSSPLSRVGRICEQNIFNQLDSIHKIKDNKFNNKITANKKMRKKVALAVIPPYLVMWAGLVINTLLSSVFCSTL</sequence>
<protein>
    <submittedName>
        <fullName evidence="2">Uncharacterized protein</fullName>
    </submittedName>
</protein>
<keyword evidence="1" id="KW-1133">Transmembrane helix</keyword>
<keyword evidence="1" id="KW-0812">Transmembrane</keyword>
<dbReference type="Proteomes" id="UP000078597">
    <property type="component" value="Unassembled WGS sequence"/>
</dbReference>